<gene>
    <name evidence="1" type="ORF">COCON_G00231670</name>
</gene>
<dbReference type="Proteomes" id="UP001152803">
    <property type="component" value="Unassembled WGS sequence"/>
</dbReference>
<sequence length="107" mass="12358">MCSCSRLPSPAVPVLLRAGGRARRYTRVASGLEKVKRTLMAIDKNVWRLEPVQEAFEEGVGHLLRGLRQLAIFSRSREDQTYRKNRGRFPSLCSLRSLFYEKNCVFR</sequence>
<accession>A0A9Q1CVC8</accession>
<name>A0A9Q1CVC8_CONCO</name>
<comment type="caution">
    <text evidence="1">The sequence shown here is derived from an EMBL/GenBank/DDBJ whole genome shotgun (WGS) entry which is preliminary data.</text>
</comment>
<reference evidence="1" key="1">
    <citation type="journal article" date="2023" name="Science">
        <title>Genome structures resolve the early diversification of teleost fishes.</title>
        <authorList>
            <person name="Parey E."/>
            <person name="Louis A."/>
            <person name="Montfort J."/>
            <person name="Bouchez O."/>
            <person name="Roques C."/>
            <person name="Iampietro C."/>
            <person name="Lluch J."/>
            <person name="Castinel A."/>
            <person name="Donnadieu C."/>
            <person name="Desvignes T."/>
            <person name="Floi Bucao C."/>
            <person name="Jouanno E."/>
            <person name="Wen M."/>
            <person name="Mejri S."/>
            <person name="Dirks R."/>
            <person name="Jansen H."/>
            <person name="Henkel C."/>
            <person name="Chen W.J."/>
            <person name="Zahm M."/>
            <person name="Cabau C."/>
            <person name="Klopp C."/>
            <person name="Thompson A.W."/>
            <person name="Robinson-Rechavi M."/>
            <person name="Braasch I."/>
            <person name="Lecointre G."/>
            <person name="Bobe J."/>
            <person name="Postlethwait J.H."/>
            <person name="Berthelot C."/>
            <person name="Roest Crollius H."/>
            <person name="Guiguen Y."/>
        </authorList>
    </citation>
    <scope>NUCLEOTIDE SEQUENCE</scope>
    <source>
        <strain evidence="1">Concon-B</strain>
    </source>
</reference>
<organism evidence="1 2">
    <name type="scientific">Conger conger</name>
    <name type="common">Conger eel</name>
    <name type="synonym">Muraena conger</name>
    <dbReference type="NCBI Taxonomy" id="82655"/>
    <lineage>
        <taxon>Eukaryota</taxon>
        <taxon>Metazoa</taxon>
        <taxon>Chordata</taxon>
        <taxon>Craniata</taxon>
        <taxon>Vertebrata</taxon>
        <taxon>Euteleostomi</taxon>
        <taxon>Actinopterygii</taxon>
        <taxon>Neopterygii</taxon>
        <taxon>Teleostei</taxon>
        <taxon>Anguilliformes</taxon>
        <taxon>Congridae</taxon>
        <taxon>Conger</taxon>
    </lineage>
</organism>
<evidence type="ECO:0000313" key="2">
    <source>
        <dbReference type="Proteomes" id="UP001152803"/>
    </source>
</evidence>
<keyword evidence="2" id="KW-1185">Reference proteome</keyword>
<protein>
    <submittedName>
        <fullName evidence="1">Uncharacterized protein</fullName>
    </submittedName>
</protein>
<dbReference type="EMBL" id="JAFJMO010000019">
    <property type="protein sequence ID" value="KAJ8249951.1"/>
    <property type="molecule type" value="Genomic_DNA"/>
</dbReference>
<evidence type="ECO:0000313" key="1">
    <source>
        <dbReference type="EMBL" id="KAJ8249951.1"/>
    </source>
</evidence>
<proteinExistence type="predicted"/>
<dbReference type="AlphaFoldDB" id="A0A9Q1CVC8"/>